<evidence type="ECO:0000256" key="2">
    <source>
        <dbReference type="ARBA" id="ARBA00022692"/>
    </source>
</evidence>
<keyword evidence="2 5" id="KW-0812">Transmembrane</keyword>
<keyword evidence="4 5" id="KW-0472">Membrane</keyword>
<evidence type="ECO:0000313" key="7">
    <source>
        <dbReference type="EMBL" id="MCS4533737.1"/>
    </source>
</evidence>
<proteinExistence type="predicted"/>
<comment type="subcellular location">
    <subcellularLocation>
        <location evidence="1">Membrane</location>
        <topology evidence="1">Multi-pass membrane protein</topology>
    </subcellularLocation>
</comment>
<evidence type="ECO:0000256" key="1">
    <source>
        <dbReference type="ARBA" id="ARBA00004141"/>
    </source>
</evidence>
<feature type="domain" description="RDD" evidence="6">
    <location>
        <begin position="8"/>
        <end position="161"/>
    </location>
</feature>
<feature type="transmembrane region" description="Helical" evidence="5">
    <location>
        <begin position="21"/>
        <end position="40"/>
    </location>
</feature>
<sequence>MASFHTVSLKRRFAALLYESLLIGAVSMLAGLLAGIVTILLNPVSLMLSSFAATVIFIAAWWFYCKANWHKQGQTLPMRVWKIGLVNTAGHRPALNQLRLRFIWSCIFIVFVPMLAYAALRHLSGIPPKPAFGAALIWWILPWGFALLNPDRQFLYDYLAGTRLIDLRVDKPSNTDSQ</sequence>
<evidence type="ECO:0000259" key="6">
    <source>
        <dbReference type="Pfam" id="PF06271"/>
    </source>
</evidence>
<reference evidence="7" key="1">
    <citation type="submission" date="2022-08" db="EMBL/GenBank/DDBJ databases">
        <authorList>
            <person name="Volokhov D.V."/>
            <person name="Furtak V.A."/>
            <person name="Zagorodnyaya T.A."/>
        </authorList>
    </citation>
    <scope>NUCLEOTIDE SEQUENCE</scope>
    <source>
        <strain evidence="7">CSL10203-ORH2</strain>
    </source>
</reference>
<accession>A0ABT2FC68</accession>
<evidence type="ECO:0000256" key="4">
    <source>
        <dbReference type="ARBA" id="ARBA00023136"/>
    </source>
</evidence>
<dbReference type="RefSeq" id="WP_259291537.1">
    <property type="nucleotide sequence ID" value="NZ_JANUXW010000003.1"/>
</dbReference>
<reference evidence="7" key="2">
    <citation type="journal article" date="2023" name="Curr. Microbiol.">
        <title>Neisseria montereyensis sp. nov., Isolated from Oropharynx of California Sea Lion (Zalophus californianus): Genomic, Phylogenetic, and Phenotypic Study.</title>
        <authorList>
            <person name="Volokhov D.V."/>
            <person name="Zagorodnyaya T.A."/>
            <person name="Furtak V.A."/>
            <person name="Nattanmai G."/>
            <person name="Randall L."/>
            <person name="Jose S."/>
            <person name="Gao Y."/>
            <person name="Gulland F.M."/>
            <person name="Eisenberg T."/>
            <person name="Delmonte P."/>
            <person name="Blom J."/>
            <person name="Mitchell K.K."/>
        </authorList>
    </citation>
    <scope>NUCLEOTIDE SEQUENCE</scope>
    <source>
        <strain evidence="7">CSL10203-ORH2</strain>
    </source>
</reference>
<feature type="transmembrane region" description="Helical" evidence="5">
    <location>
        <begin position="102"/>
        <end position="119"/>
    </location>
</feature>
<feature type="transmembrane region" description="Helical" evidence="5">
    <location>
        <begin position="46"/>
        <end position="64"/>
    </location>
</feature>
<keyword evidence="8" id="KW-1185">Reference proteome</keyword>
<keyword evidence="3 5" id="KW-1133">Transmembrane helix</keyword>
<dbReference type="Proteomes" id="UP001166947">
    <property type="component" value="Unassembled WGS sequence"/>
</dbReference>
<dbReference type="Pfam" id="PF06271">
    <property type="entry name" value="RDD"/>
    <property type="match status" value="1"/>
</dbReference>
<comment type="caution">
    <text evidence="7">The sequence shown here is derived from an EMBL/GenBank/DDBJ whole genome shotgun (WGS) entry which is preliminary data.</text>
</comment>
<protein>
    <submittedName>
        <fullName evidence="7">RDD family protein</fullName>
    </submittedName>
</protein>
<dbReference type="InterPro" id="IPR010432">
    <property type="entry name" value="RDD"/>
</dbReference>
<evidence type="ECO:0000256" key="5">
    <source>
        <dbReference type="SAM" id="Phobius"/>
    </source>
</evidence>
<dbReference type="EMBL" id="JANUXW010000003">
    <property type="protein sequence ID" value="MCS4533737.1"/>
    <property type="molecule type" value="Genomic_DNA"/>
</dbReference>
<gene>
    <name evidence="7" type="ORF">NXS09_05400</name>
</gene>
<name>A0ABT2FC68_9NEIS</name>
<evidence type="ECO:0000313" key="8">
    <source>
        <dbReference type="Proteomes" id="UP001166947"/>
    </source>
</evidence>
<feature type="transmembrane region" description="Helical" evidence="5">
    <location>
        <begin position="131"/>
        <end position="148"/>
    </location>
</feature>
<organism evidence="7 8">
    <name type="scientific">Neisseria montereyensis</name>
    <dbReference type="NCBI Taxonomy" id="2973938"/>
    <lineage>
        <taxon>Bacteria</taxon>
        <taxon>Pseudomonadati</taxon>
        <taxon>Pseudomonadota</taxon>
        <taxon>Betaproteobacteria</taxon>
        <taxon>Neisseriales</taxon>
        <taxon>Neisseriaceae</taxon>
        <taxon>Neisseria</taxon>
    </lineage>
</organism>
<evidence type="ECO:0000256" key="3">
    <source>
        <dbReference type="ARBA" id="ARBA00022989"/>
    </source>
</evidence>